<dbReference type="STRING" id="502025.Hoch_1248"/>
<dbReference type="CDD" id="cd03443">
    <property type="entry name" value="PaaI_thioesterase"/>
    <property type="match status" value="1"/>
</dbReference>
<feature type="domain" description="Acyl-CoA thioesterase-like C-terminal" evidence="2">
    <location>
        <begin position="128"/>
        <end position="277"/>
    </location>
</feature>
<dbReference type="InterPro" id="IPR049449">
    <property type="entry name" value="TesB_ACOT8-like_N"/>
</dbReference>
<evidence type="ECO:0000313" key="4">
    <source>
        <dbReference type="Proteomes" id="UP000001880"/>
    </source>
</evidence>
<organism evidence="3 4">
    <name type="scientific">Haliangium ochraceum (strain DSM 14365 / JCM 11303 / SMP-2)</name>
    <dbReference type="NCBI Taxonomy" id="502025"/>
    <lineage>
        <taxon>Bacteria</taxon>
        <taxon>Pseudomonadati</taxon>
        <taxon>Myxococcota</taxon>
        <taxon>Polyangia</taxon>
        <taxon>Haliangiales</taxon>
        <taxon>Kofleriaceae</taxon>
        <taxon>Haliangium</taxon>
    </lineage>
</organism>
<dbReference type="InterPro" id="IPR049450">
    <property type="entry name" value="ACOT8-like_C"/>
</dbReference>
<sequence>MSVAFSEILAARAERGDAISFPIREDWLQGRTAFGGLLSALAVAAMRQRLAVDTPLRALQVNFIGPVPAGELACRPRLLRQGKNVCQAQCELYAGDTLSGIVVAVFGSARETAVAERAPARPPLAKGPDEFPAMPFLPGLTPNFTQHVEMRWAEGAPPFSGGKSWNSSIYLRLRESLAQVPRELVVVLLSDGPPTPLLSHFRKPVMASSVSWSLELPPLSADATGDAPTSADADRADGWFRIDLEAVSAAEGYTNQSARLWTPEGALASLGSQVVAVFG</sequence>
<protein>
    <submittedName>
        <fullName evidence="3">Thioesterase superfamily protein</fullName>
    </submittedName>
</protein>
<gene>
    <name evidence="3" type="ordered locus">Hoch_1248</name>
</gene>
<evidence type="ECO:0000259" key="1">
    <source>
        <dbReference type="Pfam" id="PF13622"/>
    </source>
</evidence>
<evidence type="ECO:0000259" key="2">
    <source>
        <dbReference type="Pfam" id="PF20789"/>
    </source>
</evidence>
<dbReference type="RefSeq" id="WP_012826417.1">
    <property type="nucleotide sequence ID" value="NC_013440.1"/>
</dbReference>
<dbReference type="EMBL" id="CP001804">
    <property type="protein sequence ID" value="ACY13808.1"/>
    <property type="molecule type" value="Genomic_DNA"/>
</dbReference>
<dbReference type="InterPro" id="IPR042171">
    <property type="entry name" value="Acyl-CoA_hotdog"/>
</dbReference>
<dbReference type="Pfam" id="PF13622">
    <property type="entry name" value="4HBT_3"/>
    <property type="match status" value="1"/>
</dbReference>
<dbReference type="eggNOG" id="COG2050">
    <property type="taxonomic scope" value="Bacteria"/>
</dbReference>
<dbReference type="InterPro" id="IPR029069">
    <property type="entry name" value="HotDog_dom_sf"/>
</dbReference>
<evidence type="ECO:0000313" key="3">
    <source>
        <dbReference type="EMBL" id="ACY13808.1"/>
    </source>
</evidence>
<proteinExistence type="predicted"/>
<dbReference type="Gene3D" id="2.40.160.210">
    <property type="entry name" value="Acyl-CoA thioesterase, double hotdog domain"/>
    <property type="match status" value="1"/>
</dbReference>
<dbReference type="HOGENOM" id="CLU_084775_1_0_7"/>
<feature type="domain" description="Acyl-CoA thioesterase-like N-terminal HotDog" evidence="1">
    <location>
        <begin position="24"/>
        <end position="104"/>
    </location>
</feature>
<keyword evidence="4" id="KW-1185">Reference proteome</keyword>
<dbReference type="SMR" id="D0LTB3"/>
<dbReference type="OrthoDB" id="4370297at2"/>
<reference evidence="3 4" key="1">
    <citation type="journal article" date="2010" name="Stand. Genomic Sci.">
        <title>Complete genome sequence of Haliangium ochraceum type strain (SMP-2).</title>
        <authorList>
            <consortium name="US DOE Joint Genome Institute (JGI-PGF)"/>
            <person name="Ivanova N."/>
            <person name="Daum C."/>
            <person name="Lang E."/>
            <person name="Abt B."/>
            <person name="Kopitz M."/>
            <person name="Saunders E."/>
            <person name="Lapidus A."/>
            <person name="Lucas S."/>
            <person name="Glavina Del Rio T."/>
            <person name="Nolan M."/>
            <person name="Tice H."/>
            <person name="Copeland A."/>
            <person name="Cheng J.F."/>
            <person name="Chen F."/>
            <person name="Bruce D."/>
            <person name="Goodwin L."/>
            <person name="Pitluck S."/>
            <person name="Mavromatis K."/>
            <person name="Pati A."/>
            <person name="Mikhailova N."/>
            <person name="Chen A."/>
            <person name="Palaniappan K."/>
            <person name="Land M."/>
            <person name="Hauser L."/>
            <person name="Chang Y.J."/>
            <person name="Jeffries C.D."/>
            <person name="Detter J.C."/>
            <person name="Brettin T."/>
            <person name="Rohde M."/>
            <person name="Goker M."/>
            <person name="Bristow J."/>
            <person name="Markowitz V."/>
            <person name="Eisen J.A."/>
            <person name="Hugenholtz P."/>
            <person name="Kyrpides N.C."/>
            <person name="Klenk H.P."/>
        </authorList>
    </citation>
    <scope>NUCLEOTIDE SEQUENCE [LARGE SCALE GENOMIC DNA]</scope>
    <source>
        <strain evidence="4">DSM 14365 / CIP 107738 / JCM 11303 / AJ 13395 / SMP-2</strain>
    </source>
</reference>
<dbReference type="Pfam" id="PF20789">
    <property type="entry name" value="4HBT_3C"/>
    <property type="match status" value="1"/>
</dbReference>
<dbReference type="Proteomes" id="UP000001880">
    <property type="component" value="Chromosome"/>
</dbReference>
<name>D0LTB3_HALO1</name>
<dbReference type="SUPFAM" id="SSF54637">
    <property type="entry name" value="Thioesterase/thiol ester dehydrase-isomerase"/>
    <property type="match status" value="2"/>
</dbReference>
<dbReference type="KEGG" id="hoh:Hoch_1248"/>
<dbReference type="AlphaFoldDB" id="D0LTB3"/>
<accession>D0LTB3</accession>